<protein>
    <recommendedName>
        <fullName evidence="3">Protein tyrosine phosphatase</fullName>
    </recommendedName>
</protein>
<dbReference type="RefSeq" id="WP_113853354.1">
    <property type="nucleotide sequence ID" value="NZ_PDCH01000006.1"/>
</dbReference>
<keyword evidence="2" id="KW-1185">Reference proteome</keyword>
<dbReference type="InterPro" id="IPR026893">
    <property type="entry name" value="Tyr/Ser_Pase_IphP-type"/>
</dbReference>
<evidence type="ECO:0000313" key="2">
    <source>
        <dbReference type="Proteomes" id="UP000252345"/>
    </source>
</evidence>
<dbReference type="EMBL" id="PDCH01000006">
    <property type="protein sequence ID" value="RBP99376.1"/>
    <property type="molecule type" value="Genomic_DNA"/>
</dbReference>
<gene>
    <name evidence="1" type="ORF">CRD59_04040</name>
</gene>
<dbReference type="GO" id="GO:0004721">
    <property type="term" value="F:phosphoprotein phosphatase activity"/>
    <property type="evidence" value="ECO:0007669"/>
    <property type="project" value="InterPro"/>
</dbReference>
<dbReference type="Proteomes" id="UP000252345">
    <property type="component" value="Unassembled WGS sequence"/>
</dbReference>
<dbReference type="Pfam" id="PF13350">
    <property type="entry name" value="Y_phosphatase3"/>
    <property type="match status" value="1"/>
</dbReference>
<dbReference type="InterPro" id="IPR016130">
    <property type="entry name" value="Tyr_Pase_AS"/>
</dbReference>
<name>A0A366KCA4_9BIFI</name>
<reference evidence="1 2" key="1">
    <citation type="submission" date="2017-10" db="EMBL/GenBank/DDBJ databases">
        <title>Bifidobacterium xylocopum sp. nov. and Bifidobacterium aemilianum sp. nov., from the carpenter bee (Xylocopa violacea) digestive tract.</title>
        <authorList>
            <person name="Alberoni D."/>
            <person name="Baffoni L."/>
            <person name="Di Gioia D."/>
            <person name="Gaggia F."/>
            <person name="Biavati B."/>
        </authorList>
    </citation>
    <scope>NUCLEOTIDE SEQUENCE [LARGE SCALE GENOMIC DNA]</scope>
    <source>
        <strain evidence="1 2">XV2</strain>
    </source>
</reference>
<sequence>MTTMNITNFRDLGGVRNIHGQEVRTRQVMRSGHLVDLDQTTMDALENDYHLSLIIDFRRPFEIQEQPDDEVPGATMINIDLLGLIGAADMSLDDFASIGKASKVSDHLMGTYRSLVLDPGAQQGFGRFLNLVLDNDSGSTIFHCFVGKDRTGFGAALLYWLLEVDDDVIMTDYLKTNQERVKANDELVERFRAKGFDQDSLDALSQALYVKREYLEHAEKLMRDEYGDVFAYADQALDFGPEKVEALRAKLLTS</sequence>
<evidence type="ECO:0008006" key="3">
    <source>
        <dbReference type="Google" id="ProtNLM"/>
    </source>
</evidence>
<dbReference type="SUPFAM" id="SSF52799">
    <property type="entry name" value="(Phosphotyrosine protein) phosphatases II"/>
    <property type="match status" value="1"/>
</dbReference>
<dbReference type="PROSITE" id="PS00383">
    <property type="entry name" value="TYR_PHOSPHATASE_1"/>
    <property type="match status" value="1"/>
</dbReference>
<dbReference type="AlphaFoldDB" id="A0A366KCA4"/>
<dbReference type="Gene3D" id="3.90.190.10">
    <property type="entry name" value="Protein tyrosine phosphatase superfamily"/>
    <property type="match status" value="1"/>
</dbReference>
<proteinExistence type="predicted"/>
<accession>A0A366KCA4</accession>
<dbReference type="OrthoDB" id="1188001at2"/>
<organism evidence="1 2">
    <name type="scientific">Bifidobacterium xylocopae</name>
    <dbReference type="NCBI Taxonomy" id="2493119"/>
    <lineage>
        <taxon>Bacteria</taxon>
        <taxon>Bacillati</taxon>
        <taxon>Actinomycetota</taxon>
        <taxon>Actinomycetes</taxon>
        <taxon>Bifidobacteriales</taxon>
        <taxon>Bifidobacteriaceae</taxon>
        <taxon>Bifidobacterium</taxon>
    </lineage>
</organism>
<evidence type="ECO:0000313" key="1">
    <source>
        <dbReference type="EMBL" id="RBP99376.1"/>
    </source>
</evidence>
<dbReference type="InterPro" id="IPR029021">
    <property type="entry name" value="Prot-tyrosine_phosphatase-like"/>
</dbReference>
<comment type="caution">
    <text evidence="1">The sequence shown here is derived from an EMBL/GenBank/DDBJ whole genome shotgun (WGS) entry which is preliminary data.</text>
</comment>